<feature type="transmembrane region" description="Helical" evidence="1">
    <location>
        <begin position="124"/>
        <end position="142"/>
    </location>
</feature>
<dbReference type="EMBL" id="JAOCZP010000002">
    <property type="protein sequence ID" value="MCT7375196.1"/>
    <property type="molecule type" value="Genomic_DNA"/>
</dbReference>
<feature type="transmembrane region" description="Helical" evidence="1">
    <location>
        <begin position="63"/>
        <end position="88"/>
    </location>
</feature>
<keyword evidence="1" id="KW-0812">Transmembrane</keyword>
<proteinExistence type="predicted"/>
<reference evidence="2 3" key="1">
    <citation type="submission" date="2022-09" db="EMBL/GenBank/DDBJ databases">
        <title>Chelativorans salina sp. nov., a novel slightly halophilic bacterium isolated from a saline lake sediment enrichment.</title>
        <authorList>
            <person name="Gao L."/>
            <person name="Fang B.-Z."/>
            <person name="Li W.-J."/>
        </authorList>
    </citation>
    <scope>NUCLEOTIDE SEQUENCE [LARGE SCALE GENOMIC DNA]</scope>
    <source>
        <strain evidence="2 3">EGI FJ00035</strain>
    </source>
</reference>
<evidence type="ECO:0000256" key="1">
    <source>
        <dbReference type="SAM" id="Phobius"/>
    </source>
</evidence>
<keyword evidence="1" id="KW-0472">Membrane</keyword>
<evidence type="ECO:0000313" key="2">
    <source>
        <dbReference type="EMBL" id="MCT7375196.1"/>
    </source>
</evidence>
<organism evidence="2 3">
    <name type="scientific">Chelativorans salis</name>
    <dbReference type="NCBI Taxonomy" id="2978478"/>
    <lineage>
        <taxon>Bacteria</taxon>
        <taxon>Pseudomonadati</taxon>
        <taxon>Pseudomonadota</taxon>
        <taxon>Alphaproteobacteria</taxon>
        <taxon>Hyphomicrobiales</taxon>
        <taxon>Phyllobacteriaceae</taxon>
        <taxon>Chelativorans</taxon>
    </lineage>
</organism>
<keyword evidence="1" id="KW-1133">Transmembrane helix</keyword>
<evidence type="ECO:0000313" key="3">
    <source>
        <dbReference type="Proteomes" id="UP001320831"/>
    </source>
</evidence>
<accession>A0ABT2LLM8</accession>
<protein>
    <submittedName>
        <fullName evidence="2">Uncharacterized protein</fullName>
    </submittedName>
</protein>
<comment type="caution">
    <text evidence="2">The sequence shown here is derived from an EMBL/GenBank/DDBJ whole genome shotgun (WGS) entry which is preliminary data.</text>
</comment>
<gene>
    <name evidence="2" type="ORF">N5A92_09140</name>
</gene>
<feature type="transmembrane region" description="Helical" evidence="1">
    <location>
        <begin position="27"/>
        <end position="51"/>
    </location>
</feature>
<dbReference type="Proteomes" id="UP001320831">
    <property type="component" value="Unassembled WGS sequence"/>
</dbReference>
<sequence>MLGTVLWSLMMGASALAGIAHWVDHSRVATITLTFTLGAALAFPTALYPACQMARRFDTGRRFACFFLALGVATVGFTALVFAFQYVASVASWHEGVSLHDLADWLLFTTATALYQFAVLGLRLYFPYGLLALFAFGLWFATRLR</sequence>
<keyword evidence="3" id="KW-1185">Reference proteome</keyword>
<name>A0ABT2LLM8_9HYPH</name>